<dbReference type="GO" id="GO:0005886">
    <property type="term" value="C:plasma membrane"/>
    <property type="evidence" value="ECO:0007669"/>
    <property type="project" value="TreeGrafter"/>
</dbReference>
<dbReference type="InterPro" id="IPR050515">
    <property type="entry name" value="Beta-lactam/transpept"/>
</dbReference>
<comment type="caution">
    <text evidence="2">The sequence shown here is derived from an EMBL/GenBank/DDBJ whole genome shotgun (WGS) entry which is preliminary data.</text>
</comment>
<name>A0A1G2R8W8_9BACT</name>
<sequence>MWRIGDTYNLSIGQGYLLATPLQVANAFAAIANGGTLYQPQFAQKIVDDKRNIRQEFAPKTIREGFIDAENLEIVREGMRDAVRYGSSAMLSDLPVAAAAKTGTAQISAQSDLYYNWVSVFAPYENPEIVITIVIENVKGLQAAALPVADETLGWYFGGRL</sequence>
<dbReference type="Gene3D" id="3.40.710.10">
    <property type="entry name" value="DD-peptidase/beta-lactamase superfamily"/>
    <property type="match status" value="1"/>
</dbReference>
<protein>
    <recommendedName>
        <fullName evidence="1">Penicillin-binding protein transpeptidase domain-containing protein</fullName>
    </recommendedName>
</protein>
<reference evidence="2 3" key="1">
    <citation type="journal article" date="2016" name="Nat. Commun.">
        <title>Thousands of microbial genomes shed light on interconnected biogeochemical processes in an aquifer system.</title>
        <authorList>
            <person name="Anantharaman K."/>
            <person name="Brown C.T."/>
            <person name="Hug L.A."/>
            <person name="Sharon I."/>
            <person name="Castelle C.J."/>
            <person name="Probst A.J."/>
            <person name="Thomas B.C."/>
            <person name="Singh A."/>
            <person name="Wilkins M.J."/>
            <person name="Karaoz U."/>
            <person name="Brodie E.L."/>
            <person name="Williams K.H."/>
            <person name="Hubbard S.S."/>
            <person name="Banfield J.F."/>
        </authorList>
    </citation>
    <scope>NUCLEOTIDE SEQUENCE [LARGE SCALE GENOMIC DNA]</scope>
</reference>
<dbReference type="GO" id="GO:0071972">
    <property type="term" value="F:peptidoglycan L,D-transpeptidase activity"/>
    <property type="evidence" value="ECO:0007669"/>
    <property type="project" value="TreeGrafter"/>
</dbReference>
<dbReference type="PANTHER" id="PTHR30627">
    <property type="entry name" value="PEPTIDOGLYCAN D,D-TRANSPEPTIDASE"/>
    <property type="match status" value="1"/>
</dbReference>
<dbReference type="Pfam" id="PF00905">
    <property type="entry name" value="Transpeptidase"/>
    <property type="match status" value="1"/>
</dbReference>
<gene>
    <name evidence="2" type="ORF">A3D59_02240</name>
</gene>
<evidence type="ECO:0000313" key="3">
    <source>
        <dbReference type="Proteomes" id="UP000179258"/>
    </source>
</evidence>
<dbReference type="GO" id="GO:0071555">
    <property type="term" value="P:cell wall organization"/>
    <property type="evidence" value="ECO:0007669"/>
    <property type="project" value="TreeGrafter"/>
</dbReference>
<dbReference type="PANTHER" id="PTHR30627:SF2">
    <property type="entry name" value="PEPTIDOGLYCAN D,D-TRANSPEPTIDASE MRDA"/>
    <property type="match status" value="1"/>
</dbReference>
<dbReference type="InterPro" id="IPR001460">
    <property type="entry name" value="PCN-bd_Tpept"/>
</dbReference>
<dbReference type="Proteomes" id="UP000179258">
    <property type="component" value="Unassembled WGS sequence"/>
</dbReference>
<proteinExistence type="predicted"/>
<organism evidence="2 3">
    <name type="scientific">Candidatus Wildermuthbacteria bacterium RIFCSPHIGHO2_02_FULL_47_17</name>
    <dbReference type="NCBI Taxonomy" id="1802452"/>
    <lineage>
        <taxon>Bacteria</taxon>
        <taxon>Candidatus Wildermuthiibacteriota</taxon>
    </lineage>
</organism>
<dbReference type="AlphaFoldDB" id="A0A1G2R8W8"/>
<accession>A0A1G2R8W8</accession>
<dbReference type="InterPro" id="IPR012338">
    <property type="entry name" value="Beta-lactam/transpept-like"/>
</dbReference>
<feature type="domain" description="Penicillin-binding protein transpeptidase" evidence="1">
    <location>
        <begin position="10"/>
        <end position="151"/>
    </location>
</feature>
<dbReference type="GO" id="GO:0008658">
    <property type="term" value="F:penicillin binding"/>
    <property type="evidence" value="ECO:0007669"/>
    <property type="project" value="InterPro"/>
</dbReference>
<dbReference type="EMBL" id="MHTX01000007">
    <property type="protein sequence ID" value="OHA68809.1"/>
    <property type="molecule type" value="Genomic_DNA"/>
</dbReference>
<evidence type="ECO:0000313" key="2">
    <source>
        <dbReference type="EMBL" id="OHA68809.1"/>
    </source>
</evidence>
<dbReference type="SUPFAM" id="SSF56601">
    <property type="entry name" value="beta-lactamase/transpeptidase-like"/>
    <property type="match status" value="1"/>
</dbReference>
<evidence type="ECO:0000259" key="1">
    <source>
        <dbReference type="Pfam" id="PF00905"/>
    </source>
</evidence>